<protein>
    <submittedName>
        <fullName evidence="1">Uncharacterized protein</fullName>
    </submittedName>
</protein>
<dbReference type="AlphaFoldDB" id="A0A067SSJ4"/>
<name>A0A067SSJ4_GALM3</name>
<sequence>MSGVPNFWPTPQSRFRFCTAVVHNTAAHAYPPPTQRRPKFHAINPARTHDAEEGGAAQKLWKLLLFLLLLFVRLGQMTHRFFAVLEFSLGGPAVEMRNAGRWTQQEHQGRVQFKGAALSASDNDDDDVVDWTVFLWRRKGESEIRVATCEQEASGYDLKYE</sequence>
<evidence type="ECO:0000313" key="1">
    <source>
        <dbReference type="EMBL" id="KDR73861.1"/>
    </source>
</evidence>
<dbReference type="EMBL" id="KL142384">
    <property type="protein sequence ID" value="KDR73861.1"/>
    <property type="molecule type" value="Genomic_DNA"/>
</dbReference>
<gene>
    <name evidence="1" type="ORF">GALMADRAFT_212104</name>
</gene>
<dbReference type="Proteomes" id="UP000027222">
    <property type="component" value="Unassembled WGS sequence"/>
</dbReference>
<accession>A0A067SSJ4</accession>
<dbReference type="HOGENOM" id="CLU_1643807_0_0_1"/>
<organism evidence="1 2">
    <name type="scientific">Galerina marginata (strain CBS 339.88)</name>
    <dbReference type="NCBI Taxonomy" id="685588"/>
    <lineage>
        <taxon>Eukaryota</taxon>
        <taxon>Fungi</taxon>
        <taxon>Dikarya</taxon>
        <taxon>Basidiomycota</taxon>
        <taxon>Agaricomycotina</taxon>
        <taxon>Agaricomycetes</taxon>
        <taxon>Agaricomycetidae</taxon>
        <taxon>Agaricales</taxon>
        <taxon>Agaricineae</taxon>
        <taxon>Strophariaceae</taxon>
        <taxon>Galerina</taxon>
    </lineage>
</organism>
<reference evidence="2" key="1">
    <citation type="journal article" date="2014" name="Proc. Natl. Acad. Sci. U.S.A.">
        <title>Extensive sampling of basidiomycete genomes demonstrates inadequacy of the white-rot/brown-rot paradigm for wood decay fungi.</title>
        <authorList>
            <person name="Riley R."/>
            <person name="Salamov A.A."/>
            <person name="Brown D.W."/>
            <person name="Nagy L.G."/>
            <person name="Floudas D."/>
            <person name="Held B.W."/>
            <person name="Levasseur A."/>
            <person name="Lombard V."/>
            <person name="Morin E."/>
            <person name="Otillar R."/>
            <person name="Lindquist E.A."/>
            <person name="Sun H."/>
            <person name="LaButti K.M."/>
            <person name="Schmutz J."/>
            <person name="Jabbour D."/>
            <person name="Luo H."/>
            <person name="Baker S.E."/>
            <person name="Pisabarro A.G."/>
            <person name="Walton J.D."/>
            <person name="Blanchette R.A."/>
            <person name="Henrissat B."/>
            <person name="Martin F."/>
            <person name="Cullen D."/>
            <person name="Hibbett D.S."/>
            <person name="Grigoriev I.V."/>
        </authorList>
    </citation>
    <scope>NUCLEOTIDE SEQUENCE [LARGE SCALE GENOMIC DNA]</scope>
    <source>
        <strain evidence="2">CBS 339.88</strain>
    </source>
</reference>
<evidence type="ECO:0000313" key="2">
    <source>
        <dbReference type="Proteomes" id="UP000027222"/>
    </source>
</evidence>
<keyword evidence="2" id="KW-1185">Reference proteome</keyword>
<proteinExistence type="predicted"/>